<protein>
    <submittedName>
        <fullName evidence="2">Signal transduction regulator containing Rec and PAS domain</fullName>
    </submittedName>
</protein>
<evidence type="ECO:0000313" key="3">
    <source>
        <dbReference type="Proteomes" id="UP000195137"/>
    </source>
</evidence>
<dbReference type="Gene3D" id="3.30.450.20">
    <property type="entry name" value="PAS domain"/>
    <property type="match status" value="2"/>
</dbReference>
<dbReference type="CDD" id="cd00130">
    <property type="entry name" value="PAS"/>
    <property type="match status" value="1"/>
</dbReference>
<dbReference type="NCBIfam" id="TIGR00229">
    <property type="entry name" value="sensory_box"/>
    <property type="match status" value="2"/>
</dbReference>
<dbReference type="Pfam" id="PF13426">
    <property type="entry name" value="PAS_9"/>
    <property type="match status" value="1"/>
</dbReference>
<dbReference type="Pfam" id="PF08448">
    <property type="entry name" value="PAS_4"/>
    <property type="match status" value="1"/>
</dbReference>
<dbReference type="OrthoDB" id="3369at2157"/>
<dbReference type="SUPFAM" id="SSF55785">
    <property type="entry name" value="PYP-like sensor domain (PAS domain)"/>
    <property type="match status" value="2"/>
</dbReference>
<dbReference type="InterPro" id="IPR035965">
    <property type="entry name" value="PAS-like_dom_sf"/>
</dbReference>
<name>A0A1Y3GFA6_9EURY</name>
<keyword evidence="3" id="KW-1185">Reference proteome</keyword>
<accession>A0A1Y3GFA6</accession>
<reference evidence="2 3" key="1">
    <citation type="submission" date="2016-12" db="EMBL/GenBank/DDBJ databases">
        <title>Discovery of methanogenic haloarchaea.</title>
        <authorList>
            <person name="Sorokin D.Y."/>
            <person name="Makarova K.S."/>
            <person name="Abbas B."/>
            <person name="Ferrer M."/>
            <person name="Golyshin P.N."/>
        </authorList>
    </citation>
    <scope>NUCLEOTIDE SEQUENCE [LARGE SCALE GENOMIC DNA]</scope>
    <source>
        <strain evidence="2">AMET1</strain>
    </source>
</reference>
<dbReference type="Proteomes" id="UP000195137">
    <property type="component" value="Unassembled WGS sequence"/>
</dbReference>
<dbReference type="PROSITE" id="PS50112">
    <property type="entry name" value="PAS"/>
    <property type="match status" value="2"/>
</dbReference>
<dbReference type="InterPro" id="IPR000014">
    <property type="entry name" value="PAS"/>
</dbReference>
<dbReference type="RefSeq" id="WP_086637443.1">
    <property type="nucleotide sequence ID" value="NZ_MRZU01000004.1"/>
</dbReference>
<sequence>MKFHESLVLFISKDRGYSRSFRSGINDQFSFDVSVVGLNDFIERSDIDFDAIVFDYSSYDDFNVVEKVCRKLDEDTPFLVITDEFIDEDFVRALDLNVDRFIKRSIVKNNIEYLYKAIEYEVQEFFSKKKSEELARDFRKSNKRFVEIFDELKSFVGVLDSDGVLISINKSAMELINADKREVEGRLFWNTPWWFHSKEVQEEIQKCIKQAVDTGACEFEVSRVGNKTRDYYFTLKPIQGSNEGLPLLFIEGKDITKQKKREKEYHKLINNLNDIVLINEIKEPYRIIQVNETAVEKLEYTQDELLMMRTLDLEMPEYAKSMDNRMKELQKKKSIVFKTVIITKEGNKIPFEISSNLIKYRDRLVSLNIMRDISNRIETEQKVEFFNSLLLNVFKDKIDLSHKYLNILSDQNISELESEFIVSTKDNIKEIKTLIDDIAPVFSETNYQNTEFSLIRLFKESLNKNQEEITSRRVKVHVECNDHMIKTNKLTTELFSNLLRISVNTSKSRNILIKDIKDSEGVKIMYEDDGLEYDLTNDDYWNLNLEGKKDIRLYLIRKISELNDIKIIEEPSKGLYGNKYIIKFPK</sequence>
<dbReference type="InterPro" id="IPR013656">
    <property type="entry name" value="PAS_4"/>
</dbReference>
<feature type="domain" description="PAS" evidence="1">
    <location>
        <begin position="261"/>
        <end position="333"/>
    </location>
</feature>
<dbReference type="AlphaFoldDB" id="A0A1Y3GFA6"/>
<gene>
    <name evidence="2" type="ORF">AMET1_1047</name>
</gene>
<organism evidence="2 3">
    <name type="scientific">Methanonatronarchaeum thermophilum</name>
    <dbReference type="NCBI Taxonomy" id="1927129"/>
    <lineage>
        <taxon>Archaea</taxon>
        <taxon>Methanobacteriati</taxon>
        <taxon>Methanobacteriota</taxon>
        <taxon>Methanonatronarchaeia</taxon>
        <taxon>Methanonatronarchaeales</taxon>
        <taxon>Methanonatronarchaeaceae</taxon>
        <taxon>Methanonatronarchaeum</taxon>
    </lineage>
</organism>
<evidence type="ECO:0000313" key="2">
    <source>
        <dbReference type="EMBL" id="OUJ18145.1"/>
    </source>
</evidence>
<dbReference type="SMART" id="SM00091">
    <property type="entry name" value="PAS"/>
    <property type="match status" value="2"/>
</dbReference>
<proteinExistence type="predicted"/>
<dbReference type="EMBL" id="MRZU01000004">
    <property type="protein sequence ID" value="OUJ18145.1"/>
    <property type="molecule type" value="Genomic_DNA"/>
</dbReference>
<feature type="domain" description="PAS" evidence="1">
    <location>
        <begin position="141"/>
        <end position="215"/>
    </location>
</feature>
<comment type="caution">
    <text evidence="2">The sequence shown here is derived from an EMBL/GenBank/DDBJ whole genome shotgun (WGS) entry which is preliminary data.</text>
</comment>
<evidence type="ECO:0000259" key="1">
    <source>
        <dbReference type="PROSITE" id="PS50112"/>
    </source>
</evidence>